<sequence length="320" mass="32336">MNPYVDLAHVTRSGFHECTHFGALVVTAPDGSIRYALGDVTVPVFPRSSNKPFQAVAMLESGAALEGADLALSSASHSGEPMHVARARGILAAAGLTEDDLGCPVDLPLDEASRAAAIRADEPPRRIYMNCSGKHSGMLTACTAAGWDTASYLDPTHPYQQAALAAIGRITGERPAAVGVDGCGAPLAAISLTALARGFGALVQAANGTAEHAVAAAMRAHPEMVAGTGRDDTVIMAAHPGVLMKGGAEGVHVASLPDGTAVALKISDGAARARMPVLVPVLQRLGLNSPALDELAVGSILGGGRPVGSVTIAPGVADDL</sequence>
<protein>
    <submittedName>
        <fullName evidence="1">Asparaginase</fullName>
    </submittedName>
</protein>
<name>A0AAU8DMM6_9ACTN</name>
<dbReference type="PANTHER" id="PTHR42110:SF1">
    <property type="entry name" value="L-ASPARAGINASE, PUTATIVE (AFU_ORTHOLOGUE AFUA_3G11890)-RELATED"/>
    <property type="match status" value="1"/>
</dbReference>
<dbReference type="AlphaFoldDB" id="A0AAU8DMM6"/>
<gene>
    <name evidence="1" type="ORF">ABLG96_18885</name>
</gene>
<organism evidence="1">
    <name type="scientific">Nakamurella sp. A5-74</name>
    <dbReference type="NCBI Taxonomy" id="3158264"/>
    <lineage>
        <taxon>Bacteria</taxon>
        <taxon>Bacillati</taxon>
        <taxon>Actinomycetota</taxon>
        <taxon>Actinomycetes</taxon>
        <taxon>Nakamurellales</taxon>
        <taxon>Nakamurellaceae</taxon>
        <taxon>Nakamurella</taxon>
    </lineage>
</organism>
<accession>A0AAU8DMM6</accession>
<dbReference type="PANTHER" id="PTHR42110">
    <property type="entry name" value="L-ASPARAGINASE, PUTATIVE (AFU_ORTHOLOGUE AFUA_3G11890)-RELATED"/>
    <property type="match status" value="1"/>
</dbReference>
<proteinExistence type="predicted"/>
<dbReference type="Pfam" id="PF06089">
    <property type="entry name" value="Asparaginase_II"/>
    <property type="match status" value="1"/>
</dbReference>
<dbReference type="RefSeq" id="WP_353648859.1">
    <property type="nucleotide sequence ID" value="NZ_CP159218.1"/>
</dbReference>
<dbReference type="InterPro" id="IPR010349">
    <property type="entry name" value="Asparaginase_II"/>
</dbReference>
<dbReference type="EMBL" id="CP159218">
    <property type="protein sequence ID" value="XCG63244.1"/>
    <property type="molecule type" value="Genomic_DNA"/>
</dbReference>
<reference evidence="1" key="1">
    <citation type="submission" date="2024-05" db="EMBL/GenBank/DDBJ databases">
        <authorList>
            <person name="Cai S.Y."/>
            <person name="Jin L.M."/>
            <person name="Li H.R."/>
        </authorList>
    </citation>
    <scope>NUCLEOTIDE SEQUENCE</scope>
    <source>
        <strain evidence="1">A5-74</strain>
    </source>
</reference>
<evidence type="ECO:0000313" key="1">
    <source>
        <dbReference type="EMBL" id="XCG63244.1"/>
    </source>
</evidence>